<evidence type="ECO:0000259" key="1">
    <source>
        <dbReference type="Pfam" id="PF13556"/>
    </source>
</evidence>
<reference evidence="2 3" key="1">
    <citation type="journal article" date="2015" name="Genome Announc.">
        <title>Complete Genome Sequence of the Type Strain Corynebacterium testudinoris DSM 44614, Recovered from Necrotic Lesions in the Mouth of a Tortoise.</title>
        <authorList>
            <person name="Ruckert C."/>
            <person name="Kriete M."/>
            <person name="Jaenicke S."/>
            <person name="Winkler A."/>
            <person name="Tauch A."/>
        </authorList>
    </citation>
    <scope>NUCLEOTIDE SEQUENCE [LARGE SCALE GENOMIC DNA]</scope>
    <source>
        <strain evidence="2 3">DSM 44614</strain>
    </source>
</reference>
<sequence>MRDLTIWLDSLDPEAGAALRVISYFEELLAQEVGVHAIARAAAKLTGCGVGISYDDRQTQIRVTADGVPASRTTLDPAWLSASLDVVVGTIWIERDGPPQPLDPLVLERAAGAVNHILSRASVSTNARKDADAWCEVAVDAVVPLEERRHAVKQLGLDPRRLRPLVLAGGRVKIVEESTTESFLARQGRKRVAIGYTVPVEELPESALAAQLAFRLTADGTELDPGPRVVFAESAGGFLVLAQTLGPESPRHPDVNALELAGREAPWMLETLDTFSIAPSVRAAADVLRVHHSTLQERLLRAERLLGWNIREAEGRMRLHLALVMRRLHRR</sequence>
<dbReference type="InterPro" id="IPR025736">
    <property type="entry name" value="PucR_C-HTH_dom"/>
</dbReference>
<protein>
    <submittedName>
        <fullName evidence="2">PucR C-terminal helix-turn-helix domain</fullName>
    </submittedName>
</protein>
<evidence type="ECO:0000313" key="2">
    <source>
        <dbReference type="EMBL" id="AKK09816.1"/>
    </source>
</evidence>
<dbReference type="STRING" id="136857.CTEST_12045"/>
<dbReference type="OrthoDB" id="5051269at2"/>
<name>A0A0G3H8V7_9CORY</name>
<dbReference type="KEGG" id="cted:CTEST_12045"/>
<dbReference type="RefSeq" id="WP_047253916.1">
    <property type="nucleotide sequence ID" value="NZ_CP011545.1"/>
</dbReference>
<dbReference type="EMBL" id="CP011545">
    <property type="protein sequence ID" value="AKK09816.1"/>
    <property type="molecule type" value="Genomic_DNA"/>
</dbReference>
<dbReference type="PATRIC" id="fig|136857.5.peg.2379"/>
<accession>A0A0G3H8V7</accession>
<organism evidence="2 3">
    <name type="scientific">Corynebacterium testudinoris</name>
    <dbReference type="NCBI Taxonomy" id="136857"/>
    <lineage>
        <taxon>Bacteria</taxon>
        <taxon>Bacillati</taxon>
        <taxon>Actinomycetota</taxon>
        <taxon>Actinomycetes</taxon>
        <taxon>Mycobacteriales</taxon>
        <taxon>Corynebacteriaceae</taxon>
        <taxon>Corynebacterium</taxon>
    </lineage>
</organism>
<feature type="domain" description="PucR C-terminal helix-turn-helix" evidence="1">
    <location>
        <begin position="269"/>
        <end position="323"/>
    </location>
</feature>
<dbReference type="InterPro" id="IPR042070">
    <property type="entry name" value="PucR_C-HTH_sf"/>
</dbReference>
<proteinExistence type="predicted"/>
<keyword evidence="3" id="KW-1185">Reference proteome</keyword>
<dbReference type="Pfam" id="PF13556">
    <property type="entry name" value="HTH_30"/>
    <property type="match status" value="1"/>
</dbReference>
<dbReference type="PANTHER" id="PTHR33744">
    <property type="entry name" value="CARBOHYDRATE DIACID REGULATOR"/>
    <property type="match status" value="1"/>
</dbReference>
<gene>
    <name evidence="2" type="ORF">CTEST_12045</name>
</gene>
<evidence type="ECO:0000313" key="3">
    <source>
        <dbReference type="Proteomes" id="UP000035540"/>
    </source>
</evidence>
<dbReference type="PANTHER" id="PTHR33744:SF1">
    <property type="entry name" value="DNA-BINDING TRANSCRIPTIONAL ACTIVATOR ADER"/>
    <property type="match status" value="1"/>
</dbReference>
<dbReference type="Proteomes" id="UP000035540">
    <property type="component" value="Chromosome"/>
</dbReference>
<reference evidence="3" key="2">
    <citation type="submission" date="2015-05" db="EMBL/GenBank/DDBJ databases">
        <title>Complete genome sequence of Corynebacterium testudinoris DSM 44614, recovered from necrotic lesions in the mouth of a tortoise.</title>
        <authorList>
            <person name="Ruckert C."/>
            <person name="Albersmeier A."/>
            <person name="Winkler A."/>
            <person name="Tauch A."/>
        </authorList>
    </citation>
    <scope>NUCLEOTIDE SEQUENCE [LARGE SCALE GENOMIC DNA]</scope>
    <source>
        <strain evidence="3">DSM 44614</strain>
    </source>
</reference>
<dbReference type="InterPro" id="IPR051448">
    <property type="entry name" value="CdaR-like_regulators"/>
</dbReference>
<dbReference type="Gene3D" id="1.10.10.2840">
    <property type="entry name" value="PucR C-terminal helix-turn-helix domain"/>
    <property type="match status" value="1"/>
</dbReference>
<dbReference type="AlphaFoldDB" id="A0A0G3H8V7"/>